<evidence type="ECO:0000256" key="2">
    <source>
        <dbReference type="ARBA" id="ARBA00022679"/>
    </source>
</evidence>
<evidence type="ECO:0000256" key="1">
    <source>
        <dbReference type="ARBA" id="ARBA00022676"/>
    </source>
</evidence>
<dbReference type="Gene3D" id="3.40.50.2000">
    <property type="entry name" value="Glycogen Phosphorylase B"/>
    <property type="match status" value="2"/>
</dbReference>
<dbReference type="CDD" id="cd03801">
    <property type="entry name" value="GT4_PimA-like"/>
    <property type="match status" value="1"/>
</dbReference>
<dbReference type="Proteomes" id="UP000198960">
    <property type="component" value="Unassembled WGS sequence"/>
</dbReference>
<dbReference type="AlphaFoldDB" id="A0A1H8W599"/>
<feature type="domain" description="Glycosyltransferase subfamily 4-like N-terminal" evidence="3">
    <location>
        <begin position="19"/>
        <end position="165"/>
    </location>
</feature>
<evidence type="ECO:0000313" key="4">
    <source>
        <dbReference type="EMBL" id="SEP22821.1"/>
    </source>
</evidence>
<sequence>MTAGSEHVRVLMLTDSLGVGGLERVVVSMSCALAGRGHAVSVAAEPGGALWGDLPPEVVQRHAPRRGTPIQRVRYALWLTRLVRGGGFDVVHAHQRGVALLARAARVATRTRVVEHVHNVFRPGAGAWLSFRGDHLVACGRAVAEMLVQDFRRPADRVTTVRNAVPDVGAGRDLTLPVSRGGQQPKIAVVARVDEQKDPFRFIDVVEELAAVGRPVSAVWIGDGDLLQACRAEVDRRAVPGLRFLGARSDVASQLLESDLVMLTSRWEGLPLTLLEAASLGRGLVAPRVGSCDEAVTDGVNGLLFDVDLPGAALARLVAPLLESSMLRSMGAASRRRYLAEFTIDRQVHEVEEVYRAVRAVGPSA</sequence>
<reference evidence="5" key="1">
    <citation type="submission" date="2016-10" db="EMBL/GenBank/DDBJ databases">
        <authorList>
            <person name="Varghese N."/>
            <person name="Submissions S."/>
        </authorList>
    </citation>
    <scope>NUCLEOTIDE SEQUENCE [LARGE SCALE GENOMIC DNA]</scope>
    <source>
        <strain evidence="5">DSM 45413</strain>
    </source>
</reference>
<evidence type="ECO:0000313" key="5">
    <source>
        <dbReference type="Proteomes" id="UP000198960"/>
    </source>
</evidence>
<dbReference type="OrthoDB" id="5242526at2"/>
<organism evidence="4 5">
    <name type="scientific">Trujillonella endophytica</name>
    <dbReference type="NCBI Taxonomy" id="673521"/>
    <lineage>
        <taxon>Bacteria</taxon>
        <taxon>Bacillati</taxon>
        <taxon>Actinomycetota</taxon>
        <taxon>Actinomycetes</taxon>
        <taxon>Geodermatophilales</taxon>
        <taxon>Geodermatophilaceae</taxon>
        <taxon>Trujillonella</taxon>
    </lineage>
</organism>
<protein>
    <submittedName>
        <fullName evidence="4">Glycosyltransferase involved in cell wall bisynthesis</fullName>
    </submittedName>
</protein>
<evidence type="ECO:0000259" key="3">
    <source>
        <dbReference type="Pfam" id="PF13439"/>
    </source>
</evidence>
<dbReference type="PANTHER" id="PTHR12526:SF630">
    <property type="entry name" value="GLYCOSYLTRANSFERASE"/>
    <property type="match status" value="1"/>
</dbReference>
<keyword evidence="5" id="KW-1185">Reference proteome</keyword>
<dbReference type="RefSeq" id="WP_139220536.1">
    <property type="nucleotide sequence ID" value="NZ_FOEE01000016.1"/>
</dbReference>
<accession>A0A1H8W599</accession>
<name>A0A1H8W599_9ACTN</name>
<keyword evidence="2 4" id="KW-0808">Transferase</keyword>
<dbReference type="Pfam" id="PF13439">
    <property type="entry name" value="Glyco_transf_4"/>
    <property type="match status" value="1"/>
</dbReference>
<dbReference type="PANTHER" id="PTHR12526">
    <property type="entry name" value="GLYCOSYLTRANSFERASE"/>
    <property type="match status" value="1"/>
</dbReference>
<dbReference type="STRING" id="673521.SAMN05660991_04091"/>
<dbReference type="Pfam" id="PF13692">
    <property type="entry name" value="Glyco_trans_1_4"/>
    <property type="match status" value="1"/>
</dbReference>
<dbReference type="GO" id="GO:0016757">
    <property type="term" value="F:glycosyltransferase activity"/>
    <property type="evidence" value="ECO:0007669"/>
    <property type="project" value="UniProtKB-KW"/>
</dbReference>
<dbReference type="InterPro" id="IPR028098">
    <property type="entry name" value="Glyco_trans_4-like_N"/>
</dbReference>
<keyword evidence="1" id="KW-0328">Glycosyltransferase</keyword>
<proteinExistence type="predicted"/>
<dbReference type="SUPFAM" id="SSF53756">
    <property type="entry name" value="UDP-Glycosyltransferase/glycogen phosphorylase"/>
    <property type="match status" value="1"/>
</dbReference>
<gene>
    <name evidence="4" type="ORF">SAMN05660991_04091</name>
</gene>
<dbReference type="EMBL" id="FOEE01000016">
    <property type="protein sequence ID" value="SEP22821.1"/>
    <property type="molecule type" value="Genomic_DNA"/>
</dbReference>